<dbReference type="EMBL" id="PKMF04000380">
    <property type="protein sequence ID" value="KAK7834921.1"/>
    <property type="molecule type" value="Genomic_DNA"/>
</dbReference>
<reference evidence="1 2" key="1">
    <citation type="journal article" date="2018" name="Sci. Data">
        <title>The draft genome sequence of cork oak.</title>
        <authorList>
            <person name="Ramos A.M."/>
            <person name="Usie A."/>
            <person name="Barbosa P."/>
            <person name="Barros P.M."/>
            <person name="Capote T."/>
            <person name="Chaves I."/>
            <person name="Simoes F."/>
            <person name="Abreu I."/>
            <person name="Carrasquinho I."/>
            <person name="Faro C."/>
            <person name="Guimaraes J.B."/>
            <person name="Mendonca D."/>
            <person name="Nobrega F."/>
            <person name="Rodrigues L."/>
            <person name="Saibo N.J.M."/>
            <person name="Varela M.C."/>
            <person name="Egas C."/>
            <person name="Matos J."/>
            <person name="Miguel C.M."/>
            <person name="Oliveira M.M."/>
            <person name="Ricardo C.P."/>
            <person name="Goncalves S."/>
        </authorList>
    </citation>
    <scope>NUCLEOTIDE SEQUENCE [LARGE SCALE GENOMIC DNA]</scope>
    <source>
        <strain evidence="2">cv. HL8</strain>
    </source>
</reference>
<sequence>MQQHSALNHFHSLKPPILKPLHVSSQHAPSFLLVKRFVEGLWGQYGLVEENSYLDKNFHLPVEYWNHICLEHVASGVGRPLYADTVTEVNQRLSFTWVFVDVDPEFPREI</sequence>
<evidence type="ECO:0000313" key="2">
    <source>
        <dbReference type="Proteomes" id="UP000237347"/>
    </source>
</evidence>
<proteinExistence type="predicted"/>
<dbReference type="Proteomes" id="UP000237347">
    <property type="component" value="Unassembled WGS sequence"/>
</dbReference>
<protein>
    <submittedName>
        <fullName evidence="1">Uncharacterized protein</fullName>
    </submittedName>
</protein>
<dbReference type="AlphaFoldDB" id="A0AAW0KAN0"/>
<organism evidence="1 2">
    <name type="scientific">Quercus suber</name>
    <name type="common">Cork oak</name>
    <dbReference type="NCBI Taxonomy" id="58331"/>
    <lineage>
        <taxon>Eukaryota</taxon>
        <taxon>Viridiplantae</taxon>
        <taxon>Streptophyta</taxon>
        <taxon>Embryophyta</taxon>
        <taxon>Tracheophyta</taxon>
        <taxon>Spermatophyta</taxon>
        <taxon>Magnoliopsida</taxon>
        <taxon>eudicotyledons</taxon>
        <taxon>Gunneridae</taxon>
        <taxon>Pentapetalae</taxon>
        <taxon>rosids</taxon>
        <taxon>fabids</taxon>
        <taxon>Fagales</taxon>
        <taxon>Fagaceae</taxon>
        <taxon>Quercus</taxon>
    </lineage>
</organism>
<keyword evidence="2" id="KW-1185">Reference proteome</keyword>
<accession>A0AAW0KAN0</accession>
<comment type="caution">
    <text evidence="1">The sequence shown here is derived from an EMBL/GenBank/DDBJ whole genome shotgun (WGS) entry which is preliminary data.</text>
</comment>
<name>A0AAW0KAN0_QUESU</name>
<gene>
    <name evidence="1" type="ORF">CFP56_024022</name>
</gene>
<evidence type="ECO:0000313" key="1">
    <source>
        <dbReference type="EMBL" id="KAK7834921.1"/>
    </source>
</evidence>